<dbReference type="eggNOG" id="KOG3790">
    <property type="taxonomic scope" value="Eukaryota"/>
</dbReference>
<accession>G8BRF9</accession>
<evidence type="ECO:0000256" key="1">
    <source>
        <dbReference type="ARBA" id="ARBA00002778"/>
    </source>
</evidence>
<keyword evidence="9 12" id="KW-0949">S-adenosyl-L-methionine</keyword>
<evidence type="ECO:0000256" key="12">
    <source>
        <dbReference type="RuleBase" id="RU368004"/>
    </source>
</evidence>
<protein>
    <recommendedName>
        <fullName evidence="5 12">tRNA (uracil-O(2)-)-methyltransferase</fullName>
        <ecNumber evidence="4 12">2.1.1.211</ecNumber>
    </recommendedName>
</protein>
<dbReference type="EMBL" id="HE612858">
    <property type="protein sequence ID" value="CCE62335.1"/>
    <property type="molecule type" value="Genomic_DNA"/>
</dbReference>
<evidence type="ECO:0000256" key="2">
    <source>
        <dbReference type="ARBA" id="ARBA00004496"/>
    </source>
</evidence>
<keyword evidence="15" id="KW-1185">Reference proteome</keyword>
<comment type="function">
    <text evidence="12">Adenosyl-L-methionine (AdoMet)-dependent tRNA (uracil-O(2)-)-methyltransferase.</text>
</comment>
<evidence type="ECO:0000256" key="4">
    <source>
        <dbReference type="ARBA" id="ARBA00012795"/>
    </source>
</evidence>
<proteinExistence type="inferred from homology"/>
<dbReference type="Pfam" id="PF07757">
    <property type="entry name" value="AdoMet_MTase"/>
    <property type="match status" value="1"/>
</dbReference>
<sequence>MTESKSKSQRDQFITKINEPSILGSEWYCMYETDTKVNFLREHFETAMMNVIREPNINSTAVLRADILKEIKYENSKTDDKIDHNEEITIDNTNNEDFNISVADSKQTNILDMELRIPQLSEELDFHTFLGIVRRMVPRNPYKDALINQTCLMMESPVRYPESSLVIYTPHLDKKDDCPFYIPAVKNVAILFHEEHLSVHYLFFSDEQMKQLIQDESERIVRTAWRLLQTAYKHSRGVMQGYEKRVNHDQVVDKVKFQNQYITIKKKYSQFLVENWKESTDPKKHVFEDIAIAAFLLELWNKIYGPDFKNKMQFRDLGCGNGVLCYILIEEGCKGIGIDARHRKSWAMYPTTVRKCLKEQVIVPSVLLRPHPDLKKNNPYLTHNNNLFPVKMTSQDLIAPATVLFTSEDLLNSPQVNATEFPTDTFVIGNHSDELTCWIPLLGYNFMIIPCCSHNFSGQKIRFNVRKQPKPDKQASSDKNASSSKISNSTYAGLVDHVCYISEKVGWKIEKEMLRIPSTRNAAIIGYKNDKLSEFPTQEVYDMLQEDGGPSGWIHNTMQLMKKNPRNH</sequence>
<evidence type="ECO:0000256" key="3">
    <source>
        <dbReference type="ARBA" id="ARBA00009056"/>
    </source>
</evidence>
<evidence type="ECO:0000256" key="13">
    <source>
        <dbReference type="SAM" id="MobiDB-lite"/>
    </source>
</evidence>
<dbReference type="OMA" id="IREPNIN"/>
<dbReference type="PANTHER" id="PTHR21210">
    <property type="entry name" value="TRNA (URACIL-O(2)-)-METHYLTRANSFERASE-RELATED"/>
    <property type="match status" value="1"/>
</dbReference>
<comment type="subcellular location">
    <subcellularLocation>
        <location evidence="2 12">Cytoplasm</location>
    </subcellularLocation>
</comment>
<dbReference type="AlphaFoldDB" id="G8BRF9"/>
<feature type="compositionally biased region" description="Low complexity" evidence="13">
    <location>
        <begin position="477"/>
        <end position="486"/>
    </location>
</feature>
<evidence type="ECO:0000256" key="5">
    <source>
        <dbReference type="ARBA" id="ARBA00017788"/>
    </source>
</evidence>
<comment type="catalytic activity">
    <reaction evidence="11 12">
        <text>uridine(44) in tRNA(Ser) + S-adenosyl-L-methionine = 2'-O-methyluridine(44) in tRNA(Ser) + S-adenosyl-L-homocysteine + H(+)</text>
        <dbReference type="Rhea" id="RHEA:43100"/>
        <dbReference type="Rhea" id="RHEA-COMP:10339"/>
        <dbReference type="Rhea" id="RHEA-COMP:10340"/>
        <dbReference type="ChEBI" id="CHEBI:15378"/>
        <dbReference type="ChEBI" id="CHEBI:57856"/>
        <dbReference type="ChEBI" id="CHEBI:59789"/>
        <dbReference type="ChEBI" id="CHEBI:65315"/>
        <dbReference type="ChEBI" id="CHEBI:74478"/>
        <dbReference type="EC" id="2.1.1.211"/>
    </reaction>
</comment>
<dbReference type="InterPro" id="IPR029063">
    <property type="entry name" value="SAM-dependent_MTases_sf"/>
</dbReference>
<dbReference type="OrthoDB" id="10047021at2759"/>
<dbReference type="KEGG" id="tpf:TPHA_0C01790"/>
<evidence type="ECO:0000256" key="10">
    <source>
        <dbReference type="ARBA" id="ARBA00022694"/>
    </source>
</evidence>
<dbReference type="PANTHER" id="PTHR21210:SF0">
    <property type="entry name" value="TRNA (URACIL-O(2)-)-METHYLTRANSFERASE-RELATED"/>
    <property type="match status" value="1"/>
</dbReference>
<keyword evidence="8 12" id="KW-0808">Transferase</keyword>
<keyword evidence="10 12" id="KW-0819">tRNA processing</keyword>
<dbReference type="EC" id="2.1.1.211" evidence="4 12"/>
<evidence type="ECO:0000256" key="11">
    <source>
        <dbReference type="ARBA" id="ARBA00047957"/>
    </source>
</evidence>
<keyword evidence="7 12" id="KW-0489">Methyltransferase</keyword>
<dbReference type="GeneID" id="11533940"/>
<keyword evidence="6 12" id="KW-0963">Cytoplasm</keyword>
<name>G8BRF9_TETPH</name>
<organism evidence="14 15">
    <name type="scientific">Tetrapisispora phaffii (strain ATCC 24235 / CBS 4417 / NBRC 1672 / NRRL Y-8282 / UCD 70-5)</name>
    <name type="common">Yeast</name>
    <name type="synonym">Fabospora phaffii</name>
    <dbReference type="NCBI Taxonomy" id="1071381"/>
    <lineage>
        <taxon>Eukaryota</taxon>
        <taxon>Fungi</taxon>
        <taxon>Dikarya</taxon>
        <taxon>Ascomycota</taxon>
        <taxon>Saccharomycotina</taxon>
        <taxon>Saccharomycetes</taxon>
        <taxon>Saccharomycetales</taxon>
        <taxon>Saccharomycetaceae</taxon>
        <taxon>Tetrapisispora</taxon>
    </lineage>
</organism>
<dbReference type="STRING" id="1071381.G8BRF9"/>
<reference evidence="14 15" key="1">
    <citation type="journal article" date="2011" name="Proc. Natl. Acad. Sci. U.S.A.">
        <title>Evolutionary erosion of yeast sex chromosomes by mating-type switching accidents.</title>
        <authorList>
            <person name="Gordon J.L."/>
            <person name="Armisen D."/>
            <person name="Proux-Wera E."/>
            <person name="Oheigeartaigh S.S."/>
            <person name="Byrne K.P."/>
            <person name="Wolfe K.H."/>
        </authorList>
    </citation>
    <scope>NUCLEOTIDE SEQUENCE [LARGE SCALE GENOMIC DNA]</scope>
    <source>
        <strain evidence="15">ATCC 24235 / CBS 4417 / NBRC 1672 / NRRL Y-8282 / UCD 70-5</strain>
    </source>
</reference>
<dbReference type="Proteomes" id="UP000005666">
    <property type="component" value="Chromosome 3"/>
</dbReference>
<gene>
    <name evidence="14" type="primary">TPHA0C01790</name>
    <name evidence="14" type="ordered locus">TPHA_0C01790</name>
</gene>
<dbReference type="HOGENOM" id="CLU_018580_2_0_1"/>
<dbReference type="GO" id="GO:0002128">
    <property type="term" value="P:tRNA nucleoside ribose methylation"/>
    <property type="evidence" value="ECO:0007669"/>
    <property type="project" value="EnsemblFungi"/>
</dbReference>
<evidence type="ECO:0000313" key="14">
    <source>
        <dbReference type="EMBL" id="CCE62335.1"/>
    </source>
</evidence>
<dbReference type="InterPro" id="IPR011671">
    <property type="entry name" value="tRNA_uracil_MeTrfase"/>
</dbReference>
<evidence type="ECO:0000313" key="15">
    <source>
        <dbReference type="Proteomes" id="UP000005666"/>
    </source>
</evidence>
<comment type="function">
    <text evidence="1">Probable adenosyl-L-methionine (AdoMet)-dependent tRNA (uracil-O(2)-)-methyltransferase.</text>
</comment>
<evidence type="ECO:0000256" key="6">
    <source>
        <dbReference type="ARBA" id="ARBA00022490"/>
    </source>
</evidence>
<dbReference type="GO" id="GO:0141101">
    <property type="term" value="F:tRNA(Ser) (uridine(44)-2'-O-)-methyltransferase activity"/>
    <property type="evidence" value="ECO:0007669"/>
    <property type="project" value="UniProtKB-EC"/>
</dbReference>
<evidence type="ECO:0000256" key="9">
    <source>
        <dbReference type="ARBA" id="ARBA00022691"/>
    </source>
</evidence>
<dbReference type="RefSeq" id="XP_003684769.1">
    <property type="nucleotide sequence ID" value="XM_003684721.1"/>
</dbReference>
<feature type="region of interest" description="Disordered" evidence="13">
    <location>
        <begin position="467"/>
        <end position="486"/>
    </location>
</feature>
<comment type="similarity">
    <text evidence="3 12">Belongs to the TRM44 family.</text>
</comment>
<evidence type="ECO:0000256" key="7">
    <source>
        <dbReference type="ARBA" id="ARBA00022603"/>
    </source>
</evidence>
<dbReference type="GO" id="GO:0005737">
    <property type="term" value="C:cytoplasm"/>
    <property type="evidence" value="ECO:0007669"/>
    <property type="project" value="UniProtKB-SubCell"/>
</dbReference>
<evidence type="ECO:0000256" key="8">
    <source>
        <dbReference type="ARBA" id="ARBA00022679"/>
    </source>
</evidence>
<dbReference type="SUPFAM" id="SSF53335">
    <property type="entry name" value="S-adenosyl-L-methionine-dependent methyltransferases"/>
    <property type="match status" value="1"/>
</dbReference>